<dbReference type="CTD" id="9819228"/>
<dbReference type="eggNOG" id="ENOG502QZZ4">
    <property type="taxonomic scope" value="Eukaryota"/>
</dbReference>
<feature type="non-terminal residue" evidence="1">
    <location>
        <position position="1"/>
    </location>
</feature>
<name>A0A260YNX8_CAERE</name>
<dbReference type="EMBL" id="NMWX01000912">
    <property type="protein sequence ID" value="OZF75072.1"/>
    <property type="molecule type" value="Genomic_DNA"/>
</dbReference>
<organism evidence="1 2">
    <name type="scientific">Caenorhabditis remanei</name>
    <name type="common">Caenorhabditis vulgaris</name>
    <dbReference type="NCBI Taxonomy" id="31234"/>
    <lineage>
        <taxon>Eukaryota</taxon>
        <taxon>Metazoa</taxon>
        <taxon>Ecdysozoa</taxon>
        <taxon>Nematoda</taxon>
        <taxon>Chromadorea</taxon>
        <taxon>Rhabditida</taxon>
        <taxon>Rhabditina</taxon>
        <taxon>Rhabditomorpha</taxon>
        <taxon>Rhabditoidea</taxon>
        <taxon>Rhabditidae</taxon>
        <taxon>Peloderinae</taxon>
        <taxon>Caenorhabditis</taxon>
    </lineage>
</organism>
<dbReference type="OrthoDB" id="5843094at2759"/>
<dbReference type="OMA" id="YAHDNDS"/>
<evidence type="ECO:0000313" key="2">
    <source>
        <dbReference type="Proteomes" id="UP000216624"/>
    </source>
</evidence>
<accession>A0A260YNX8</accession>
<proteinExistence type="predicted"/>
<gene>
    <name evidence="1" type="ORF">FL82_12683</name>
</gene>
<protein>
    <submittedName>
        <fullName evidence="1">Uncharacterized protein</fullName>
    </submittedName>
</protein>
<evidence type="ECO:0000313" key="1">
    <source>
        <dbReference type="EMBL" id="OZF75072.1"/>
    </source>
</evidence>
<reference evidence="1" key="1">
    <citation type="submission" date="2017-08" db="EMBL/GenBank/DDBJ databases">
        <authorList>
            <person name="de Groot N.N."/>
        </authorList>
    </citation>
    <scope>NUCLEOTIDE SEQUENCE [LARGE SCALE GENOMIC DNA]</scope>
    <source>
        <strain evidence="1">PX439</strain>
    </source>
</reference>
<comment type="caution">
    <text evidence="1">The sequence shown here is derived from an EMBL/GenBank/DDBJ whole genome shotgun (WGS) entry which is preliminary data.</text>
</comment>
<sequence>MSSPLGVFGALPTDLLTSLCRHLPMSDVVSLSQLDNEMEKHVKRFIYREIKALRVEINENESTIHFTFKDKRITQLSMRGFIWGEVIESAKCVESLEMIISKGVSTSDLFNALKRAKFSLRSIKIRIPKGGDKLPEKTRDLYSRSLALVQKHSASLRYLEITGSDGQHVFLTMNKAGSSSQMTYNQAERPLPSEAIEHDKNHTFAYSVFHAFLNAHSIKDMTLEIGSKFDAHLALQKAFQLALPYSRRAILERLTIDFGSSLKDIKEQEMKEILLRHVNADHVTIPNLQHFHCYLPHDEIELSQDFLTSLDEPIKKNRKCPTSQPYKSTISPRAVRCQ</sequence>
<dbReference type="Proteomes" id="UP000216624">
    <property type="component" value="Unassembled WGS sequence"/>
</dbReference>
<dbReference type="HOGENOM" id="CLU_811929_0_0_1"/>
<dbReference type="KEGG" id="crq:GCK72_002150"/>
<keyword evidence="2" id="KW-1185">Reference proteome</keyword>